<name>A0AAF0Y9M2_9TREE</name>
<keyword evidence="2" id="KW-1185">Reference proteome</keyword>
<sequence length="226" mass="24375">MPPTKRGKHTDDLINKRLLNEHLASRGLPEATYDIYDYTCRRAPDRSLHEAVVRVTDESGAKRQITSSIQRSGGEAVEQASFAALCHLGAADTLVDMITAGGDASSSFGGPALIPAARLPPPPPRAPVQKTTFVSDGTPLAIHLPGRSNELFRTVLVEHGARLVELADAHVVLLSVEPGACAVSVHDRDVYREASSRRAVVLSDKWALLSAAMGKRLGMNEYMILY</sequence>
<dbReference type="AlphaFoldDB" id="A0AAF0Y9M2"/>
<gene>
    <name evidence="1" type="ORF">LOC62_04G006197</name>
</gene>
<dbReference type="GeneID" id="87809423"/>
<dbReference type="RefSeq" id="XP_062628745.1">
    <property type="nucleotide sequence ID" value="XM_062772761.1"/>
</dbReference>
<accession>A0AAF0Y9M2</accession>
<evidence type="ECO:0000313" key="1">
    <source>
        <dbReference type="EMBL" id="WOO82713.1"/>
    </source>
</evidence>
<dbReference type="EMBL" id="CP086717">
    <property type="protein sequence ID" value="WOO82713.1"/>
    <property type="molecule type" value="Genomic_DNA"/>
</dbReference>
<protein>
    <submittedName>
        <fullName evidence="1">Uncharacterized protein</fullName>
    </submittedName>
</protein>
<reference evidence="1" key="1">
    <citation type="submission" date="2023-10" db="EMBL/GenBank/DDBJ databases">
        <authorList>
            <person name="Noh H."/>
        </authorList>
    </citation>
    <scope>NUCLEOTIDE SEQUENCE</scope>
    <source>
        <strain evidence="1">DUCC4014</strain>
    </source>
</reference>
<proteinExistence type="predicted"/>
<dbReference type="Proteomes" id="UP000827549">
    <property type="component" value="Chromosome 4"/>
</dbReference>
<organism evidence="1 2">
    <name type="scientific">Vanrija pseudolonga</name>
    <dbReference type="NCBI Taxonomy" id="143232"/>
    <lineage>
        <taxon>Eukaryota</taxon>
        <taxon>Fungi</taxon>
        <taxon>Dikarya</taxon>
        <taxon>Basidiomycota</taxon>
        <taxon>Agaricomycotina</taxon>
        <taxon>Tremellomycetes</taxon>
        <taxon>Trichosporonales</taxon>
        <taxon>Trichosporonaceae</taxon>
        <taxon>Vanrija</taxon>
    </lineage>
</organism>
<evidence type="ECO:0000313" key="2">
    <source>
        <dbReference type="Proteomes" id="UP000827549"/>
    </source>
</evidence>